<sequence>MGSPNIDLDEISKLCQSLNLDEVEMTSSAYSENKDKLDLCLVGKIIGNKLANRDGLESAMENISKIPGNFKIEQISSNNIFLFEFRHKEDRLRVLAGGP</sequence>
<proteinExistence type="predicted"/>
<reference evidence="3" key="1">
    <citation type="submission" date="2016-06" db="EMBL/GenBank/DDBJ databases">
        <title>Parallel loss of symbiosis genes in relatives of nitrogen-fixing non-legume Parasponia.</title>
        <authorList>
            <person name="Van Velzen R."/>
            <person name="Holmer R."/>
            <person name="Bu F."/>
            <person name="Rutten L."/>
            <person name="Van Zeijl A."/>
            <person name="Liu W."/>
            <person name="Santuari L."/>
            <person name="Cao Q."/>
            <person name="Sharma T."/>
            <person name="Shen D."/>
            <person name="Roswanjaya Y."/>
            <person name="Wardhani T."/>
            <person name="Kalhor M.S."/>
            <person name="Jansen J."/>
            <person name="Van den Hoogen J."/>
            <person name="Gungor B."/>
            <person name="Hartog M."/>
            <person name="Hontelez J."/>
            <person name="Verver J."/>
            <person name="Yang W.-C."/>
            <person name="Schijlen E."/>
            <person name="Repin R."/>
            <person name="Schilthuizen M."/>
            <person name="Schranz E."/>
            <person name="Heidstra R."/>
            <person name="Miyata K."/>
            <person name="Fedorova E."/>
            <person name="Kohlen W."/>
            <person name="Bisseling T."/>
            <person name="Smit S."/>
            <person name="Geurts R."/>
        </authorList>
    </citation>
    <scope>NUCLEOTIDE SEQUENCE [LARGE SCALE GENOMIC DNA]</scope>
    <source>
        <strain evidence="3">cv. WU1-14</strain>
    </source>
</reference>
<feature type="domain" description="DUF4283" evidence="1">
    <location>
        <begin position="33"/>
        <end position="99"/>
    </location>
</feature>
<protein>
    <recommendedName>
        <fullName evidence="1">DUF4283 domain-containing protein</fullName>
    </recommendedName>
</protein>
<evidence type="ECO:0000259" key="1">
    <source>
        <dbReference type="Pfam" id="PF14111"/>
    </source>
</evidence>
<evidence type="ECO:0000313" key="2">
    <source>
        <dbReference type="EMBL" id="PON55776.1"/>
    </source>
</evidence>
<comment type="caution">
    <text evidence="2">The sequence shown here is derived from an EMBL/GenBank/DDBJ whole genome shotgun (WGS) entry which is preliminary data.</text>
</comment>
<organism evidence="2 3">
    <name type="scientific">Parasponia andersonii</name>
    <name type="common">Sponia andersonii</name>
    <dbReference type="NCBI Taxonomy" id="3476"/>
    <lineage>
        <taxon>Eukaryota</taxon>
        <taxon>Viridiplantae</taxon>
        <taxon>Streptophyta</taxon>
        <taxon>Embryophyta</taxon>
        <taxon>Tracheophyta</taxon>
        <taxon>Spermatophyta</taxon>
        <taxon>Magnoliopsida</taxon>
        <taxon>eudicotyledons</taxon>
        <taxon>Gunneridae</taxon>
        <taxon>Pentapetalae</taxon>
        <taxon>rosids</taxon>
        <taxon>fabids</taxon>
        <taxon>Rosales</taxon>
        <taxon>Cannabaceae</taxon>
        <taxon>Parasponia</taxon>
    </lineage>
</organism>
<dbReference type="AlphaFoldDB" id="A0A2P5C416"/>
<dbReference type="Proteomes" id="UP000237105">
    <property type="component" value="Unassembled WGS sequence"/>
</dbReference>
<dbReference type="OrthoDB" id="10448252at2759"/>
<gene>
    <name evidence="2" type="ORF">PanWU01x14_185850</name>
</gene>
<dbReference type="InterPro" id="IPR025558">
    <property type="entry name" value="DUF4283"/>
</dbReference>
<dbReference type="EMBL" id="JXTB01000179">
    <property type="protein sequence ID" value="PON55776.1"/>
    <property type="molecule type" value="Genomic_DNA"/>
</dbReference>
<name>A0A2P5C416_PARAD</name>
<keyword evidence="3" id="KW-1185">Reference proteome</keyword>
<dbReference type="Pfam" id="PF14111">
    <property type="entry name" value="DUF4283"/>
    <property type="match status" value="1"/>
</dbReference>
<accession>A0A2P5C416</accession>
<evidence type="ECO:0000313" key="3">
    <source>
        <dbReference type="Proteomes" id="UP000237105"/>
    </source>
</evidence>